<evidence type="ECO:0000313" key="4">
    <source>
        <dbReference type="Proteomes" id="UP000663828"/>
    </source>
</evidence>
<dbReference type="OrthoDB" id="10116901at2759"/>
<dbReference type="EMBL" id="CAJNOJ010000587">
    <property type="protein sequence ID" value="CAF1490895.1"/>
    <property type="molecule type" value="Genomic_DNA"/>
</dbReference>
<dbReference type="EMBL" id="CAJNOR010000525">
    <property type="protein sequence ID" value="CAF0938776.1"/>
    <property type="molecule type" value="Genomic_DNA"/>
</dbReference>
<evidence type="ECO:0000313" key="3">
    <source>
        <dbReference type="EMBL" id="CAF1490895.1"/>
    </source>
</evidence>
<comment type="caution">
    <text evidence="2">The sequence shown here is derived from an EMBL/GenBank/DDBJ whole genome shotgun (WGS) entry which is preliminary data.</text>
</comment>
<feature type="region of interest" description="Disordered" evidence="1">
    <location>
        <begin position="1"/>
        <end position="48"/>
    </location>
</feature>
<organism evidence="2 4">
    <name type="scientific">Adineta ricciae</name>
    <name type="common">Rotifer</name>
    <dbReference type="NCBI Taxonomy" id="249248"/>
    <lineage>
        <taxon>Eukaryota</taxon>
        <taxon>Metazoa</taxon>
        <taxon>Spiralia</taxon>
        <taxon>Gnathifera</taxon>
        <taxon>Rotifera</taxon>
        <taxon>Eurotatoria</taxon>
        <taxon>Bdelloidea</taxon>
        <taxon>Adinetida</taxon>
        <taxon>Adinetidae</taxon>
        <taxon>Adineta</taxon>
    </lineage>
</organism>
<dbReference type="Proteomes" id="UP000663852">
    <property type="component" value="Unassembled WGS sequence"/>
</dbReference>
<dbReference type="AlphaFoldDB" id="A0A814CBX2"/>
<gene>
    <name evidence="3" type="ORF">EDS130_LOCUS42020</name>
    <name evidence="2" type="ORF">XAT740_LOCUS9998</name>
</gene>
<protein>
    <submittedName>
        <fullName evidence="2">Uncharacterized protein</fullName>
    </submittedName>
</protein>
<evidence type="ECO:0000256" key="1">
    <source>
        <dbReference type="SAM" id="MobiDB-lite"/>
    </source>
</evidence>
<keyword evidence="4" id="KW-1185">Reference proteome</keyword>
<proteinExistence type="predicted"/>
<sequence length="67" mass="6973">MSSNNQQAPLPPANFGSEQWATDPFNLAPSAAANSGINGSGNGQSSSYKEQIYTLPGGTMTYQEFSG</sequence>
<dbReference type="Proteomes" id="UP000663828">
    <property type="component" value="Unassembled WGS sequence"/>
</dbReference>
<evidence type="ECO:0000313" key="2">
    <source>
        <dbReference type="EMBL" id="CAF0938776.1"/>
    </source>
</evidence>
<reference evidence="2" key="1">
    <citation type="submission" date="2021-02" db="EMBL/GenBank/DDBJ databases">
        <authorList>
            <person name="Nowell W R."/>
        </authorList>
    </citation>
    <scope>NUCLEOTIDE SEQUENCE</scope>
</reference>
<accession>A0A814CBX2</accession>
<feature type="compositionally biased region" description="Low complexity" evidence="1">
    <location>
        <begin position="30"/>
        <end position="47"/>
    </location>
</feature>
<name>A0A814CBX2_ADIRI</name>